<proteinExistence type="predicted"/>
<comment type="caution">
    <text evidence="1">The sequence shown here is derived from an EMBL/GenBank/DDBJ whole genome shotgun (WGS) entry which is preliminary data.</text>
</comment>
<protein>
    <submittedName>
        <fullName evidence="1">Uncharacterized protein</fullName>
    </submittedName>
</protein>
<sequence length="395" mass="43929">MMMSLDMTTDSVWEIRMPLESERAANAVNYAQQCYSSNSSGIFDCTTFVTPVLPMTINYTADCPFRNDNGICKRDTSNLLIEATLDSNDHLGLNAPDDDRIQFRTTLHCAPLATEGYTSVFEDSNVAYTRYHYGPFNSGFSAPINFTYQAKSIQDQYAYDKGPQLVDKDPWYQATTPGISVQFTGTAGERKLVFKDEAASPLACVSQYQYCRGKHSQEAENSRCGPLAGYMDAILGAAPIFGLVEDLDVIWSSDVPKNMTKAASNFHWFLSVFSTMNTDPYSLIRMVGTSLLASQQKFQSGMQGPLPDDQWQIDIAHIWNTSLASIQAEFVNVARGTTRSDLQPYLMAPLNAHQKHMCENQVYISENDLKITLLMYLCVASSSASSSRLILETVC</sequence>
<accession>A0A9P5HKX2</accession>
<evidence type="ECO:0000313" key="2">
    <source>
        <dbReference type="Proteomes" id="UP000722485"/>
    </source>
</evidence>
<gene>
    <name evidence="1" type="ORF">G7Z17_g1777</name>
</gene>
<reference evidence="1" key="1">
    <citation type="submission" date="2020-03" db="EMBL/GenBank/DDBJ databases">
        <title>Draft Genome Sequence of Cylindrodendrum hubeiense.</title>
        <authorList>
            <person name="Buettner E."/>
            <person name="Kellner H."/>
        </authorList>
    </citation>
    <scope>NUCLEOTIDE SEQUENCE</scope>
    <source>
        <strain evidence="1">IHI 201604</strain>
    </source>
</reference>
<dbReference type="Proteomes" id="UP000722485">
    <property type="component" value="Unassembled WGS sequence"/>
</dbReference>
<dbReference type="AlphaFoldDB" id="A0A9P5HKX2"/>
<keyword evidence="2" id="KW-1185">Reference proteome</keyword>
<organism evidence="1 2">
    <name type="scientific">Cylindrodendrum hubeiense</name>
    <dbReference type="NCBI Taxonomy" id="595255"/>
    <lineage>
        <taxon>Eukaryota</taxon>
        <taxon>Fungi</taxon>
        <taxon>Dikarya</taxon>
        <taxon>Ascomycota</taxon>
        <taxon>Pezizomycotina</taxon>
        <taxon>Sordariomycetes</taxon>
        <taxon>Hypocreomycetidae</taxon>
        <taxon>Hypocreales</taxon>
        <taxon>Nectriaceae</taxon>
        <taxon>Cylindrodendrum</taxon>
    </lineage>
</organism>
<dbReference type="EMBL" id="JAANBB010000016">
    <property type="protein sequence ID" value="KAF7555897.1"/>
    <property type="molecule type" value="Genomic_DNA"/>
</dbReference>
<dbReference type="OrthoDB" id="3540210at2759"/>
<evidence type="ECO:0000313" key="1">
    <source>
        <dbReference type="EMBL" id="KAF7555897.1"/>
    </source>
</evidence>
<name>A0A9P5HKX2_9HYPO</name>